<organism evidence="1 2">
    <name type="scientific">Panicum virgatum</name>
    <name type="common">Blackwell switchgrass</name>
    <dbReference type="NCBI Taxonomy" id="38727"/>
    <lineage>
        <taxon>Eukaryota</taxon>
        <taxon>Viridiplantae</taxon>
        <taxon>Streptophyta</taxon>
        <taxon>Embryophyta</taxon>
        <taxon>Tracheophyta</taxon>
        <taxon>Spermatophyta</taxon>
        <taxon>Magnoliopsida</taxon>
        <taxon>Liliopsida</taxon>
        <taxon>Poales</taxon>
        <taxon>Poaceae</taxon>
        <taxon>PACMAD clade</taxon>
        <taxon>Panicoideae</taxon>
        <taxon>Panicodae</taxon>
        <taxon>Paniceae</taxon>
        <taxon>Panicinae</taxon>
        <taxon>Panicum</taxon>
        <taxon>Panicum sect. Hiantes</taxon>
    </lineage>
</organism>
<gene>
    <name evidence="1" type="ORF">PVAP13_6KG409201</name>
</gene>
<sequence length="79" mass="9064">MMAYSCDRLLTFQAFMPLLSTDSIYSYFMGQSLASPTIEDVWCHPIFVFLLSLPESICWCLDLLISAMVRYITLTVSHD</sequence>
<name>A0A8T0RLX7_PANVG</name>
<evidence type="ECO:0000313" key="2">
    <source>
        <dbReference type="Proteomes" id="UP000823388"/>
    </source>
</evidence>
<dbReference type="Proteomes" id="UP000823388">
    <property type="component" value="Chromosome 6K"/>
</dbReference>
<evidence type="ECO:0000313" key="1">
    <source>
        <dbReference type="EMBL" id="KAG2585743.1"/>
    </source>
</evidence>
<keyword evidence="2" id="KW-1185">Reference proteome</keyword>
<comment type="caution">
    <text evidence="1">The sequence shown here is derived from an EMBL/GenBank/DDBJ whole genome shotgun (WGS) entry which is preliminary data.</text>
</comment>
<protein>
    <submittedName>
        <fullName evidence="1">Uncharacterized protein</fullName>
    </submittedName>
</protein>
<accession>A0A8T0RLX7</accession>
<proteinExistence type="predicted"/>
<dbReference type="EMBL" id="CM029047">
    <property type="protein sequence ID" value="KAG2585743.1"/>
    <property type="molecule type" value="Genomic_DNA"/>
</dbReference>
<reference evidence="1" key="1">
    <citation type="submission" date="2020-05" db="EMBL/GenBank/DDBJ databases">
        <title>WGS assembly of Panicum virgatum.</title>
        <authorList>
            <person name="Lovell J.T."/>
            <person name="Jenkins J."/>
            <person name="Shu S."/>
            <person name="Juenger T.E."/>
            <person name="Schmutz J."/>
        </authorList>
    </citation>
    <scope>NUCLEOTIDE SEQUENCE</scope>
    <source>
        <strain evidence="1">AP13</strain>
    </source>
</reference>
<dbReference type="AlphaFoldDB" id="A0A8T0RLX7"/>